<gene>
    <name evidence="8" type="ORF">POTOM_025061</name>
</gene>
<accession>A0A8X7ZHE9</accession>
<dbReference type="GO" id="GO:0005811">
    <property type="term" value="C:lipid droplet"/>
    <property type="evidence" value="ECO:0007669"/>
    <property type="project" value="InterPro"/>
</dbReference>
<evidence type="ECO:0000256" key="3">
    <source>
        <dbReference type="ARBA" id="ARBA00023235"/>
    </source>
</evidence>
<reference evidence="8" key="1">
    <citation type="journal article" date="2020" name="bioRxiv">
        <title>Hybrid origin of Populus tomentosa Carr. identified through genome sequencing and phylogenomic analysis.</title>
        <authorList>
            <person name="An X."/>
            <person name="Gao K."/>
            <person name="Chen Z."/>
            <person name="Li J."/>
            <person name="Yang X."/>
            <person name="Yang X."/>
            <person name="Zhou J."/>
            <person name="Guo T."/>
            <person name="Zhao T."/>
            <person name="Huang S."/>
            <person name="Miao D."/>
            <person name="Khan W.U."/>
            <person name="Rao P."/>
            <person name="Ye M."/>
            <person name="Lei B."/>
            <person name="Liao W."/>
            <person name="Wang J."/>
            <person name="Ji L."/>
            <person name="Li Y."/>
            <person name="Guo B."/>
            <person name="Mustafa N.S."/>
            <person name="Li S."/>
            <person name="Yun Q."/>
            <person name="Keller S.R."/>
            <person name="Mao J."/>
            <person name="Zhang R."/>
            <person name="Strauss S.H."/>
        </authorList>
    </citation>
    <scope>NUCLEOTIDE SEQUENCE</scope>
    <source>
        <strain evidence="8">GM15</strain>
        <tissue evidence="8">Leaf</tissue>
    </source>
</reference>
<dbReference type="PANTHER" id="PTHR11764">
    <property type="entry name" value="TERPENE CYCLASE/MUTASE FAMILY MEMBER"/>
    <property type="match status" value="1"/>
</dbReference>
<evidence type="ECO:0000256" key="5">
    <source>
        <dbReference type="SAM" id="Phobius"/>
    </source>
</evidence>
<feature type="domain" description="Squalene cyclase N-terminal" evidence="7">
    <location>
        <begin position="102"/>
        <end position="358"/>
    </location>
</feature>
<dbReference type="NCBIfam" id="TIGR01787">
    <property type="entry name" value="squalene_cyclas"/>
    <property type="match status" value="1"/>
</dbReference>
<keyword evidence="9" id="KW-1185">Reference proteome</keyword>
<dbReference type="InterPro" id="IPR032697">
    <property type="entry name" value="SQ_cyclase_N"/>
</dbReference>
<dbReference type="GO" id="GO:0031559">
    <property type="term" value="F:oxidosqualene cyclase activity"/>
    <property type="evidence" value="ECO:0007669"/>
    <property type="project" value="UniProtKB-ARBA"/>
</dbReference>
<dbReference type="GO" id="GO:0016104">
    <property type="term" value="P:triterpenoid biosynthetic process"/>
    <property type="evidence" value="ECO:0007669"/>
    <property type="project" value="InterPro"/>
</dbReference>
<dbReference type="Pfam" id="PF13243">
    <property type="entry name" value="SQHop_cyclase_C"/>
    <property type="match status" value="1"/>
</dbReference>
<feature type="transmembrane region" description="Helical" evidence="5">
    <location>
        <begin position="123"/>
        <end position="142"/>
    </location>
</feature>
<keyword evidence="3 4" id="KW-0413">Isomerase</keyword>
<dbReference type="OrthoDB" id="21502at2759"/>
<organism evidence="8 9">
    <name type="scientific">Populus tomentosa</name>
    <name type="common">Chinese white poplar</name>
    <dbReference type="NCBI Taxonomy" id="118781"/>
    <lineage>
        <taxon>Eukaryota</taxon>
        <taxon>Viridiplantae</taxon>
        <taxon>Streptophyta</taxon>
        <taxon>Embryophyta</taxon>
        <taxon>Tracheophyta</taxon>
        <taxon>Spermatophyta</taxon>
        <taxon>Magnoliopsida</taxon>
        <taxon>eudicotyledons</taxon>
        <taxon>Gunneridae</taxon>
        <taxon>Pentapetalae</taxon>
        <taxon>rosids</taxon>
        <taxon>fabids</taxon>
        <taxon>Malpighiales</taxon>
        <taxon>Salicaceae</taxon>
        <taxon>Saliceae</taxon>
        <taxon>Populus</taxon>
    </lineage>
</organism>
<sequence length="629" mass="72199">MWKLKLSEGNDPWLKSVNNHVGRQFWEFDPHLGTPEERAQVENYRNEFTKNRFLTKHSSDLLMRFQFARENPCEMKLPMAKVRSEEEMTKEVVDTTLRRSLRFYSTLQAEDGFWPGDYGGPMFLLPGLVICLYVTGALNTILHNQHRQEMRRYLYNHQNVDGGWGLHIEGSSTMFCTVLSYVTLRLLGEEMDGGDGSMERARKWVLDHGGATHIPSWGKMWLSVLGVYEWSGNNPLLPELWLLPYLFPAHPDAGNEIAGRLWCHSRMVYLPMSYLYGKKFVCSTTSLVLSIRREIYTIPYHQIDWEQTRNLCAKEDLFYPHPLLQDIVWACIHKAVEPLLTRWPFSKLRQRALDSVMQRVHYEDETTQYVCLGPVNKSLRLFAQLVVDGEQVINMLCCWVEDPNSEAYKWHLARIKDYLWIAEDGMKMQGYNGSQFWDVSFAVQAILATNFADEFAPMLKKAHNFIKNTQAGILLSRLPSDMVGEAMPADWFYDAVNVILSLQNKNGGFASYELTRSYAWLEMLNPAETFGNIMIDYQYGSWGVCFTYGTWFGIKGLLAGGRTYQNSNSIQIACEFLLSKQLVSGGWGESYLSSQDMVYTNLGGGKSHLVNTGWAMLALIEAGQVKNMV</sequence>
<dbReference type="InterPro" id="IPR018333">
    <property type="entry name" value="Squalene_cyclase"/>
</dbReference>
<dbReference type="AlphaFoldDB" id="A0A8X7ZHE9"/>
<dbReference type="InterPro" id="IPR032696">
    <property type="entry name" value="SQ_cyclase_C"/>
</dbReference>
<feature type="domain" description="Squalene cyclase C-terminal" evidence="6">
    <location>
        <begin position="539"/>
        <end position="627"/>
    </location>
</feature>
<evidence type="ECO:0000256" key="4">
    <source>
        <dbReference type="RuleBase" id="RU362003"/>
    </source>
</evidence>
<dbReference type="FunFam" id="1.50.10.20:FF:000002">
    <property type="entry name" value="Terpene cyclase/mutase family member"/>
    <property type="match status" value="1"/>
</dbReference>
<name>A0A8X7ZHE9_POPTO</name>
<evidence type="ECO:0000256" key="2">
    <source>
        <dbReference type="ARBA" id="ARBA00022737"/>
    </source>
</evidence>
<keyword evidence="5" id="KW-1133">Transmembrane helix</keyword>
<comment type="similarity">
    <text evidence="1 4">Belongs to the terpene cyclase/mutase family.</text>
</comment>
<evidence type="ECO:0000313" key="9">
    <source>
        <dbReference type="Proteomes" id="UP000886885"/>
    </source>
</evidence>
<comment type="caution">
    <text evidence="8">The sequence shown here is derived from an EMBL/GenBank/DDBJ whole genome shotgun (WGS) entry which is preliminary data.</text>
</comment>
<evidence type="ECO:0000259" key="6">
    <source>
        <dbReference type="Pfam" id="PF13243"/>
    </source>
</evidence>
<dbReference type="EC" id="5.4.99.-" evidence="4"/>
<evidence type="ECO:0000259" key="7">
    <source>
        <dbReference type="Pfam" id="PF13249"/>
    </source>
</evidence>
<keyword evidence="5" id="KW-0812">Transmembrane</keyword>
<keyword evidence="2" id="KW-0677">Repeat</keyword>
<evidence type="ECO:0000313" key="8">
    <source>
        <dbReference type="EMBL" id="KAG6769426.1"/>
    </source>
</evidence>
<dbReference type="PANTHER" id="PTHR11764:SF44">
    <property type="entry name" value="LANOSTEROL SYNTHASE"/>
    <property type="match status" value="1"/>
</dbReference>
<protein>
    <recommendedName>
        <fullName evidence="4">Terpene cyclase/mutase family member</fullName>
        <ecNumber evidence="4">5.4.99.-</ecNumber>
    </recommendedName>
</protein>
<dbReference type="Proteomes" id="UP000886885">
    <property type="component" value="Chromosome 6D"/>
</dbReference>
<evidence type="ECO:0000256" key="1">
    <source>
        <dbReference type="ARBA" id="ARBA00009755"/>
    </source>
</evidence>
<proteinExistence type="inferred from homology"/>
<dbReference type="Pfam" id="PF13249">
    <property type="entry name" value="SQHop_cyclase_N"/>
    <property type="match status" value="1"/>
</dbReference>
<keyword evidence="5" id="KW-0472">Membrane</keyword>
<dbReference type="EMBL" id="JAAWWB010000012">
    <property type="protein sequence ID" value="KAG6769426.1"/>
    <property type="molecule type" value="Genomic_DNA"/>
</dbReference>